<evidence type="ECO:0000256" key="1">
    <source>
        <dbReference type="ARBA" id="ARBA00004561"/>
    </source>
</evidence>
<evidence type="ECO:0000259" key="6">
    <source>
        <dbReference type="Pfam" id="PF00419"/>
    </source>
</evidence>
<evidence type="ECO:0000256" key="2">
    <source>
        <dbReference type="ARBA" id="ARBA00006671"/>
    </source>
</evidence>
<reference evidence="8" key="1">
    <citation type="submission" date="2016-01" db="EMBL/GenBank/DDBJ databases">
        <title>WGS of SAMN04407783.</title>
        <authorList>
            <person name="Adams M."/>
            <person name="Sutton G."/>
            <person name="Nelson K."/>
            <person name="Thaden J."/>
            <person name="Fowler V."/>
            <person name="Mccorrison J."/>
            <person name="Sanka R."/>
            <person name="Brinkac L."/>
            <person name="Nierman W."/>
        </authorList>
    </citation>
    <scope>NUCLEOTIDE SEQUENCE [LARGE SCALE GENOMIC DNA]</scope>
    <source>
        <strain evidence="8">GN04363</strain>
    </source>
</reference>
<feature type="signal peptide" evidence="5">
    <location>
        <begin position="1"/>
        <end position="22"/>
    </location>
</feature>
<dbReference type="InterPro" id="IPR008966">
    <property type="entry name" value="Adhesion_dom_sf"/>
</dbReference>
<evidence type="ECO:0000256" key="5">
    <source>
        <dbReference type="SAM" id="SignalP"/>
    </source>
</evidence>
<dbReference type="OrthoDB" id="6504655at2"/>
<dbReference type="Gene3D" id="2.60.40.1090">
    <property type="entry name" value="Fimbrial-type adhesion domain"/>
    <property type="match status" value="1"/>
</dbReference>
<proteinExistence type="inferred from homology"/>
<dbReference type="PANTHER" id="PTHR33420">
    <property type="entry name" value="FIMBRIAL SUBUNIT ELFA-RELATED"/>
    <property type="match status" value="1"/>
</dbReference>
<dbReference type="GO" id="GO:0009289">
    <property type="term" value="C:pilus"/>
    <property type="evidence" value="ECO:0007669"/>
    <property type="project" value="UniProtKB-SubCell"/>
</dbReference>
<dbReference type="Pfam" id="PF00419">
    <property type="entry name" value="Fimbrial"/>
    <property type="match status" value="1"/>
</dbReference>
<sequence>MKTKMTLLVLAITAPLSSVALSAITGTTSVQATFTSTIEAGTCNAEIQNASGAPISILPFGDVFKSDLVSQSRQEAFKIAFTNCAGVKNAAIQAAPGAGGSCTGNAKNGTSYAAGHDVGFEIWKGSVESGSLMSCGTAPISNLNLSNGSGDFEMDARIVIAKDKTISDVTTGSVSAPVTFTVTYQ</sequence>
<evidence type="ECO:0000256" key="3">
    <source>
        <dbReference type="ARBA" id="ARBA00022729"/>
    </source>
</evidence>
<dbReference type="InterPro" id="IPR036937">
    <property type="entry name" value="Adhesion_dom_fimbrial_sf"/>
</dbReference>
<name>A0A0X4EUE9_9ENTR</name>
<keyword evidence="4" id="KW-0281">Fimbrium</keyword>
<evidence type="ECO:0000313" key="7">
    <source>
        <dbReference type="EMBL" id="KUQ85316.1"/>
    </source>
</evidence>
<dbReference type="SUPFAM" id="SSF49401">
    <property type="entry name" value="Bacterial adhesins"/>
    <property type="match status" value="1"/>
</dbReference>
<gene>
    <name evidence="7" type="ORF">AWI28_12335</name>
</gene>
<evidence type="ECO:0000313" key="8">
    <source>
        <dbReference type="Proteomes" id="UP000064715"/>
    </source>
</evidence>
<comment type="similarity">
    <text evidence="2">Belongs to the fimbrial protein family.</text>
</comment>
<dbReference type="GO" id="GO:0043709">
    <property type="term" value="P:cell adhesion involved in single-species biofilm formation"/>
    <property type="evidence" value="ECO:0007669"/>
    <property type="project" value="TreeGrafter"/>
</dbReference>
<comment type="subcellular location">
    <subcellularLocation>
        <location evidence="1">Fimbrium</location>
    </subcellularLocation>
</comment>
<dbReference type="InterPro" id="IPR000259">
    <property type="entry name" value="Adhesion_dom_fimbrial"/>
</dbReference>
<evidence type="ECO:0000256" key="4">
    <source>
        <dbReference type="ARBA" id="ARBA00023263"/>
    </source>
</evidence>
<dbReference type="InterPro" id="IPR050263">
    <property type="entry name" value="Bact_Fimbrial_Adh_Pro"/>
</dbReference>
<feature type="domain" description="Fimbrial-type adhesion" evidence="6">
    <location>
        <begin position="34"/>
        <end position="185"/>
    </location>
</feature>
<feature type="chain" id="PRO_5007060611" evidence="5">
    <location>
        <begin position="23"/>
        <end position="185"/>
    </location>
</feature>
<keyword evidence="3 5" id="KW-0732">Signal</keyword>
<dbReference type="Proteomes" id="UP000064715">
    <property type="component" value="Unassembled WGS sequence"/>
</dbReference>
<accession>A0A0X4EUE9</accession>
<dbReference type="NCBIfam" id="NF011796">
    <property type="entry name" value="PRK15263.1-2"/>
    <property type="match status" value="1"/>
</dbReference>
<dbReference type="EMBL" id="LRCR01000007">
    <property type="protein sequence ID" value="KUQ85316.1"/>
    <property type="molecule type" value="Genomic_DNA"/>
</dbReference>
<comment type="caution">
    <text evidence="7">The sequence shown here is derived from an EMBL/GenBank/DDBJ whole genome shotgun (WGS) entry which is preliminary data.</text>
</comment>
<dbReference type="PANTHER" id="PTHR33420:SF12">
    <property type="entry name" value="FIMBRIN-LIKE PROTEIN FIMI-RELATED"/>
    <property type="match status" value="1"/>
</dbReference>
<keyword evidence="8" id="KW-1185">Reference proteome</keyword>
<dbReference type="RefSeq" id="WP_059310653.1">
    <property type="nucleotide sequence ID" value="NZ_LRCR01000007.1"/>
</dbReference>
<organism evidence="7 8">
    <name type="scientific">Enterobacter genomosp. O</name>
    <dbReference type="NCBI Taxonomy" id="2364150"/>
    <lineage>
        <taxon>Bacteria</taxon>
        <taxon>Pseudomonadati</taxon>
        <taxon>Pseudomonadota</taxon>
        <taxon>Gammaproteobacteria</taxon>
        <taxon>Enterobacterales</taxon>
        <taxon>Enterobacteriaceae</taxon>
        <taxon>Enterobacter</taxon>
        <taxon>Enterobacter cloacae complex</taxon>
        <taxon>Enterobacter cloacae complex clade O</taxon>
    </lineage>
</organism>
<dbReference type="AlphaFoldDB" id="A0A0X4EUE9"/>
<protein>
    <submittedName>
        <fullName evidence="7">Fimbrial protein</fullName>
    </submittedName>
</protein>